<reference evidence="1 2" key="1">
    <citation type="submission" date="2024-06" db="EMBL/GenBank/DDBJ databases">
        <authorList>
            <person name="Bataeva Y.V."/>
            <person name="Grigorian L.N."/>
            <person name="Solomentsev V.I."/>
        </authorList>
    </citation>
    <scope>NUCLEOTIDE SEQUENCE [LARGE SCALE GENOMIC DNA]</scope>
    <source>
        <strain evidence="2">SCPM-O-B-12605 (RCAM04882)</strain>
    </source>
</reference>
<name>A0ABV2A250_9ACTN</name>
<sequence length="84" mass="8391">MGLLTAEQRAALEKAAGRVIPIGAEEAGVLAALPGFGPPPRGANWDSGLRGLAAAGLPAGTVEDGFAVAPDVRFSLFPEHSPSA</sequence>
<evidence type="ECO:0000313" key="2">
    <source>
        <dbReference type="Proteomes" id="UP001432401"/>
    </source>
</evidence>
<evidence type="ECO:0000313" key="1">
    <source>
        <dbReference type="EMBL" id="MES0837427.1"/>
    </source>
</evidence>
<comment type="caution">
    <text evidence="1">The sequence shown here is derived from an EMBL/GenBank/DDBJ whole genome shotgun (WGS) entry which is preliminary data.</text>
</comment>
<protein>
    <submittedName>
        <fullName evidence="1">Uncharacterized protein</fullName>
    </submittedName>
</protein>
<keyword evidence="2" id="KW-1185">Reference proteome</keyword>
<dbReference type="EMBL" id="JBEQNB010000017">
    <property type="protein sequence ID" value="MES0837427.1"/>
    <property type="molecule type" value="Genomic_DNA"/>
</dbReference>
<organism evidence="1 2">
    <name type="scientific">Nocardiopsis tropica</name>
    <dbReference type="NCBI Taxonomy" id="109330"/>
    <lineage>
        <taxon>Bacteria</taxon>
        <taxon>Bacillati</taxon>
        <taxon>Actinomycetota</taxon>
        <taxon>Actinomycetes</taxon>
        <taxon>Streptosporangiales</taxon>
        <taxon>Nocardiopsidaceae</taxon>
        <taxon>Nocardiopsis</taxon>
    </lineage>
</organism>
<gene>
    <name evidence="1" type="ORF">ABUK86_26855</name>
</gene>
<accession>A0ABV2A250</accession>
<proteinExistence type="predicted"/>
<dbReference type="RefSeq" id="WP_344182649.1">
    <property type="nucleotide sequence ID" value="NZ_JBEQNA010000016.1"/>
</dbReference>
<dbReference type="Proteomes" id="UP001432401">
    <property type="component" value="Unassembled WGS sequence"/>
</dbReference>